<comment type="catalytic activity">
    <reaction evidence="7">
        <text>a peptidoglycan chain = a peptidoglycan chain with N-acetyl-1,6-anhydromuramyl-[peptide] at the reducing end + a peptidoglycan chain with N-acetylglucosamine at the non-reducing end.</text>
        <dbReference type="EC" id="4.2.2.29"/>
    </reaction>
</comment>
<comment type="similarity">
    <text evidence="7">Belongs to the transglycosylase MltG family.</text>
</comment>
<keyword evidence="3 7" id="KW-1133">Transmembrane helix</keyword>
<dbReference type="GO" id="GO:0005886">
    <property type="term" value="C:plasma membrane"/>
    <property type="evidence" value="ECO:0007669"/>
    <property type="project" value="UniProtKB-SubCell"/>
</dbReference>
<evidence type="ECO:0000256" key="3">
    <source>
        <dbReference type="ARBA" id="ARBA00022989"/>
    </source>
</evidence>
<organism evidence="8">
    <name type="scientific">uncultured Sulfurovum sp</name>
    <dbReference type="NCBI Taxonomy" id="269237"/>
    <lineage>
        <taxon>Bacteria</taxon>
        <taxon>Pseudomonadati</taxon>
        <taxon>Campylobacterota</taxon>
        <taxon>Epsilonproteobacteria</taxon>
        <taxon>Campylobacterales</taxon>
        <taxon>Sulfurovaceae</taxon>
        <taxon>Sulfurovum</taxon>
        <taxon>environmental samples</taxon>
    </lineage>
</organism>
<evidence type="ECO:0000256" key="1">
    <source>
        <dbReference type="ARBA" id="ARBA00022475"/>
    </source>
</evidence>
<name>A0A6S6T6R5_9BACT</name>
<feature type="transmembrane region" description="Helical" evidence="7">
    <location>
        <begin position="6"/>
        <end position="29"/>
    </location>
</feature>
<dbReference type="HAMAP" id="MF_02065">
    <property type="entry name" value="MltG"/>
    <property type="match status" value="1"/>
</dbReference>
<dbReference type="PANTHER" id="PTHR30518:SF2">
    <property type="entry name" value="ENDOLYTIC MUREIN TRANSGLYCOSYLASE"/>
    <property type="match status" value="1"/>
</dbReference>
<gene>
    <name evidence="7" type="primary">mltG</name>
    <name evidence="8" type="ORF">HELGO_WM6698</name>
</gene>
<keyword evidence="4 7" id="KW-0472">Membrane</keyword>
<dbReference type="Pfam" id="PF02618">
    <property type="entry name" value="YceG"/>
    <property type="match status" value="1"/>
</dbReference>
<accession>A0A6S6T6R5</accession>
<dbReference type="AlphaFoldDB" id="A0A6S6T6R5"/>
<dbReference type="PANTHER" id="PTHR30518">
    <property type="entry name" value="ENDOLYTIC MUREIN TRANSGLYCOSYLASE"/>
    <property type="match status" value="1"/>
</dbReference>
<keyword evidence="2 7" id="KW-0812">Transmembrane</keyword>
<comment type="function">
    <text evidence="7">Functions as a peptidoglycan terminase that cleaves nascent peptidoglycan strands endolytically to terminate their elongation.</text>
</comment>
<dbReference type="EMBL" id="CACVAX010000041">
    <property type="protein sequence ID" value="CAA6814614.1"/>
    <property type="molecule type" value="Genomic_DNA"/>
</dbReference>
<dbReference type="NCBIfam" id="TIGR00247">
    <property type="entry name" value="endolytic transglycosylase MltG"/>
    <property type="match status" value="1"/>
</dbReference>
<keyword evidence="5 7" id="KW-0456">Lyase</keyword>
<evidence type="ECO:0000256" key="2">
    <source>
        <dbReference type="ARBA" id="ARBA00022692"/>
    </source>
</evidence>
<reference evidence="8" key="1">
    <citation type="submission" date="2020-01" db="EMBL/GenBank/DDBJ databases">
        <authorList>
            <person name="Meier V. D."/>
            <person name="Meier V D."/>
        </authorList>
    </citation>
    <scope>NUCLEOTIDE SEQUENCE</scope>
    <source>
        <strain evidence="8">HLG_WM_MAG_04</strain>
    </source>
</reference>
<feature type="site" description="Important for catalytic activity" evidence="7">
    <location>
        <position position="204"/>
    </location>
</feature>
<dbReference type="GO" id="GO:0071555">
    <property type="term" value="P:cell wall organization"/>
    <property type="evidence" value="ECO:0007669"/>
    <property type="project" value="UniProtKB-KW"/>
</dbReference>
<dbReference type="InterPro" id="IPR003770">
    <property type="entry name" value="MLTG-like"/>
</dbReference>
<dbReference type="GO" id="GO:0009252">
    <property type="term" value="P:peptidoglycan biosynthetic process"/>
    <property type="evidence" value="ECO:0007669"/>
    <property type="project" value="UniProtKB-UniRule"/>
</dbReference>
<protein>
    <recommendedName>
        <fullName evidence="7">Endolytic murein transglycosylase</fullName>
        <ecNumber evidence="7">4.2.2.29</ecNumber>
    </recommendedName>
    <alternativeName>
        <fullName evidence="7">Peptidoglycan lytic transglycosylase</fullName>
    </alternativeName>
    <alternativeName>
        <fullName evidence="7">Peptidoglycan polymerization terminase</fullName>
    </alternativeName>
</protein>
<dbReference type="Gene3D" id="3.30.160.60">
    <property type="entry name" value="Classic Zinc Finger"/>
    <property type="match status" value="1"/>
</dbReference>
<comment type="subcellular location">
    <subcellularLocation>
        <location evidence="7">Cell membrane</location>
        <topology evidence="7">Single-pass membrane protein</topology>
    </subcellularLocation>
</comment>
<proteinExistence type="inferred from homology"/>
<keyword evidence="6 7" id="KW-0961">Cell wall biogenesis/degradation</keyword>
<evidence type="ECO:0000256" key="6">
    <source>
        <dbReference type="ARBA" id="ARBA00023316"/>
    </source>
</evidence>
<evidence type="ECO:0000256" key="4">
    <source>
        <dbReference type="ARBA" id="ARBA00023136"/>
    </source>
</evidence>
<evidence type="ECO:0000256" key="5">
    <source>
        <dbReference type="ARBA" id="ARBA00023239"/>
    </source>
</evidence>
<dbReference type="EC" id="4.2.2.29" evidence="7"/>
<keyword evidence="1 7" id="KW-1003">Cell membrane</keyword>
<evidence type="ECO:0000313" key="8">
    <source>
        <dbReference type="EMBL" id="CAA6814614.1"/>
    </source>
</evidence>
<sequence>MKFFNLIYSLLSKIFMLIILLLIALIFYFTSPIKTTQTVILPQGSVTKVIAHLKEQGYSLTLLDTYLLAYVLDAPKSGTLLIGKNKMSRIDFLKKLSSAKEAIDIITLIPGETRPIFLEELAKQQNLMLSKLENAYTEYASYEEAGIMPETYHVPKNISEKKLIQTLVLQTEKRYKILALKHLKKYDKKEWLKILTIASVIQKEAANNKEMPIVASVVYNRLKINMPLQMDGTLNYGKYSHVKVTPKRIRTDTSGFNTYANKGLPPYPVCSVSTEAIEAALNPATSNYLYFMKNKSGVHDFTNSYNEHLKNINKAKQ</sequence>
<evidence type="ECO:0000256" key="7">
    <source>
        <dbReference type="HAMAP-Rule" id="MF_02065"/>
    </source>
</evidence>
<dbReference type="GO" id="GO:0008932">
    <property type="term" value="F:lytic endotransglycosylase activity"/>
    <property type="evidence" value="ECO:0007669"/>
    <property type="project" value="UniProtKB-UniRule"/>
</dbReference>